<dbReference type="VEuPathDB" id="VectorBase:SCAU015121"/>
<dbReference type="Proteomes" id="UP000095300">
    <property type="component" value="Unassembled WGS sequence"/>
</dbReference>
<dbReference type="STRING" id="35570.A0A1I8Q9H3"/>
<sequence>MAESRDRQYQKLPPGWDCKFDQATGNCYYINYITKAMQLHDPRYRPLQNERCSSESIAMQSLHGTGGSPYHVYPSNNMPAVRAFQTPNASLHHMSTSPLLTTSRTHLIT</sequence>
<reference evidence="2" key="1">
    <citation type="submission" date="2020-05" db="UniProtKB">
        <authorList>
            <consortium name="EnsemblMetazoa"/>
        </authorList>
    </citation>
    <scope>IDENTIFICATION</scope>
    <source>
        <strain evidence="2">USDA</strain>
    </source>
</reference>
<dbReference type="PROSITE" id="PS50020">
    <property type="entry name" value="WW_DOMAIN_2"/>
    <property type="match status" value="1"/>
</dbReference>
<gene>
    <name evidence="2" type="primary">106094242</name>
</gene>
<protein>
    <recommendedName>
        <fullName evidence="1">WW domain-containing protein</fullName>
    </recommendedName>
</protein>
<accession>A0A1I8Q9H3</accession>
<dbReference type="InterPro" id="IPR001202">
    <property type="entry name" value="WW_dom"/>
</dbReference>
<dbReference type="InterPro" id="IPR036020">
    <property type="entry name" value="WW_dom_sf"/>
</dbReference>
<keyword evidence="3" id="KW-1185">Reference proteome</keyword>
<name>A0A1I8Q9H3_STOCA</name>
<dbReference type="EnsemblMetazoa" id="SCAU015121-RA">
    <property type="protein sequence ID" value="SCAU015121-PA"/>
    <property type="gene ID" value="SCAU015121"/>
</dbReference>
<dbReference type="AlphaFoldDB" id="A0A1I8Q9H3"/>
<feature type="domain" description="WW" evidence="1">
    <location>
        <begin position="10"/>
        <end position="44"/>
    </location>
</feature>
<evidence type="ECO:0000313" key="3">
    <source>
        <dbReference type="Proteomes" id="UP000095300"/>
    </source>
</evidence>
<dbReference type="SUPFAM" id="SSF51045">
    <property type="entry name" value="WW domain"/>
    <property type="match status" value="1"/>
</dbReference>
<evidence type="ECO:0000259" key="1">
    <source>
        <dbReference type="PROSITE" id="PS50020"/>
    </source>
</evidence>
<evidence type="ECO:0000313" key="2">
    <source>
        <dbReference type="EnsemblMetazoa" id="SCAU015121-PA"/>
    </source>
</evidence>
<proteinExistence type="predicted"/>
<organism evidence="2 3">
    <name type="scientific">Stomoxys calcitrans</name>
    <name type="common">Stable fly</name>
    <name type="synonym">Conops calcitrans</name>
    <dbReference type="NCBI Taxonomy" id="35570"/>
    <lineage>
        <taxon>Eukaryota</taxon>
        <taxon>Metazoa</taxon>
        <taxon>Ecdysozoa</taxon>
        <taxon>Arthropoda</taxon>
        <taxon>Hexapoda</taxon>
        <taxon>Insecta</taxon>
        <taxon>Pterygota</taxon>
        <taxon>Neoptera</taxon>
        <taxon>Endopterygota</taxon>
        <taxon>Diptera</taxon>
        <taxon>Brachycera</taxon>
        <taxon>Muscomorpha</taxon>
        <taxon>Muscoidea</taxon>
        <taxon>Muscidae</taxon>
        <taxon>Stomoxys</taxon>
    </lineage>
</organism>
<dbReference type="Gene3D" id="2.20.70.10">
    <property type="match status" value="1"/>
</dbReference>